<name>A0ABP0K515_9DINO</name>
<protein>
    <submittedName>
        <fullName evidence="1">Uncharacterized protein</fullName>
    </submittedName>
</protein>
<gene>
    <name evidence="1" type="ORF">CCMP2556_LOCUS14397</name>
</gene>
<organism evidence="1 2">
    <name type="scientific">Durusdinium trenchii</name>
    <dbReference type="NCBI Taxonomy" id="1381693"/>
    <lineage>
        <taxon>Eukaryota</taxon>
        <taxon>Sar</taxon>
        <taxon>Alveolata</taxon>
        <taxon>Dinophyceae</taxon>
        <taxon>Suessiales</taxon>
        <taxon>Symbiodiniaceae</taxon>
        <taxon>Durusdinium</taxon>
    </lineage>
</organism>
<reference evidence="1 2" key="1">
    <citation type="submission" date="2024-02" db="EMBL/GenBank/DDBJ databases">
        <authorList>
            <person name="Chen Y."/>
            <person name="Shah S."/>
            <person name="Dougan E. K."/>
            <person name="Thang M."/>
            <person name="Chan C."/>
        </authorList>
    </citation>
    <scope>NUCLEOTIDE SEQUENCE [LARGE SCALE GENOMIC DNA]</scope>
</reference>
<comment type="caution">
    <text evidence="1">The sequence shown here is derived from an EMBL/GenBank/DDBJ whole genome shotgun (WGS) entry which is preliminary data.</text>
</comment>
<evidence type="ECO:0000313" key="2">
    <source>
        <dbReference type="Proteomes" id="UP001642484"/>
    </source>
</evidence>
<proteinExistence type="predicted"/>
<keyword evidence="2" id="KW-1185">Reference proteome</keyword>
<evidence type="ECO:0000313" key="1">
    <source>
        <dbReference type="EMBL" id="CAK9021249.1"/>
    </source>
</evidence>
<dbReference type="EMBL" id="CAXAMN010007336">
    <property type="protein sequence ID" value="CAK9021249.1"/>
    <property type="molecule type" value="Genomic_DNA"/>
</dbReference>
<accession>A0ABP0K515</accession>
<dbReference type="Proteomes" id="UP001642484">
    <property type="component" value="Unassembled WGS sequence"/>
</dbReference>
<sequence>MEVRSSYILPPFCDLRFHPCELGCEPTCGTLRCAQAVVNDPTQLLSMSSHFRLIAGFQTFPQLEATIYITSQHEHSSGRLQGSTGNGGSHTKIMGGAFPCRELRFASCLKSHTMSCRLGNTYDILHVCLQRQAGKI</sequence>